<feature type="signal peptide" evidence="1">
    <location>
        <begin position="1"/>
        <end position="18"/>
    </location>
</feature>
<proteinExistence type="predicted"/>
<dbReference type="EMBL" id="OU015566">
    <property type="protein sequence ID" value="CAG5103924.1"/>
    <property type="molecule type" value="Genomic_DNA"/>
</dbReference>
<keyword evidence="3" id="KW-1185">Reference proteome</keyword>
<evidence type="ECO:0000313" key="2">
    <source>
        <dbReference type="EMBL" id="CAG5103924.1"/>
    </source>
</evidence>
<evidence type="ECO:0000256" key="1">
    <source>
        <dbReference type="SAM" id="SignalP"/>
    </source>
</evidence>
<name>A0ABN7SLL2_OIKDI</name>
<accession>A0ABN7SLL2</accession>
<protein>
    <submittedName>
        <fullName evidence="2">Oidioi.mRNA.OKI2018_I69.chr1.g1003.t1.cds</fullName>
    </submittedName>
</protein>
<feature type="chain" id="PRO_5045985724" evidence="1">
    <location>
        <begin position="19"/>
        <end position="93"/>
    </location>
</feature>
<gene>
    <name evidence="2" type="ORF">OKIOD_LOCUS9768</name>
</gene>
<reference evidence="2 3" key="1">
    <citation type="submission" date="2021-04" db="EMBL/GenBank/DDBJ databases">
        <authorList>
            <person name="Bliznina A."/>
        </authorList>
    </citation>
    <scope>NUCLEOTIDE SEQUENCE [LARGE SCALE GENOMIC DNA]</scope>
</reference>
<keyword evidence="1" id="KW-0732">Signal</keyword>
<organism evidence="2 3">
    <name type="scientific">Oikopleura dioica</name>
    <name type="common">Tunicate</name>
    <dbReference type="NCBI Taxonomy" id="34765"/>
    <lineage>
        <taxon>Eukaryota</taxon>
        <taxon>Metazoa</taxon>
        <taxon>Chordata</taxon>
        <taxon>Tunicata</taxon>
        <taxon>Appendicularia</taxon>
        <taxon>Copelata</taxon>
        <taxon>Oikopleuridae</taxon>
        <taxon>Oikopleura</taxon>
    </lineage>
</organism>
<dbReference type="Proteomes" id="UP001158576">
    <property type="component" value="Chromosome 1"/>
</dbReference>
<evidence type="ECO:0000313" key="3">
    <source>
        <dbReference type="Proteomes" id="UP001158576"/>
    </source>
</evidence>
<sequence length="93" mass="10651">MKTIWVVFIASMTGFADAKITREAIDNCDDLECLSNLMTESFGMQKAPNSDAGFLSTWMWYDQIRKELARQVLTKKKRGVGNLYQMMKTANFV</sequence>